<keyword evidence="3" id="KW-1185">Reference proteome</keyword>
<dbReference type="AlphaFoldDB" id="A0A2K5L4R5"/>
<organism evidence="2 3">
    <name type="scientific">Cercocebus atys</name>
    <name type="common">Sooty mangabey</name>
    <name type="synonym">Cercocebus torquatus atys</name>
    <dbReference type="NCBI Taxonomy" id="9531"/>
    <lineage>
        <taxon>Eukaryota</taxon>
        <taxon>Metazoa</taxon>
        <taxon>Chordata</taxon>
        <taxon>Craniata</taxon>
        <taxon>Vertebrata</taxon>
        <taxon>Euteleostomi</taxon>
        <taxon>Mammalia</taxon>
        <taxon>Eutheria</taxon>
        <taxon>Euarchontoglires</taxon>
        <taxon>Primates</taxon>
        <taxon>Haplorrhini</taxon>
        <taxon>Catarrhini</taxon>
        <taxon>Cercopithecidae</taxon>
        <taxon>Cercopithecinae</taxon>
        <taxon>Cercocebus</taxon>
    </lineage>
</organism>
<dbReference type="Proteomes" id="UP000233060">
    <property type="component" value="Unassembled WGS sequence"/>
</dbReference>
<accession>A0A2K5L4R5</accession>
<keyword evidence="1" id="KW-0472">Membrane</keyword>
<dbReference type="GeneTree" id="ENSGT00900000143526"/>
<dbReference type="OMA" id="YFSCQSV"/>
<keyword evidence="1" id="KW-1133">Transmembrane helix</keyword>
<evidence type="ECO:0000313" key="3">
    <source>
        <dbReference type="Proteomes" id="UP000233060"/>
    </source>
</evidence>
<feature type="transmembrane region" description="Helical" evidence="1">
    <location>
        <begin position="14"/>
        <end position="37"/>
    </location>
</feature>
<protein>
    <submittedName>
        <fullName evidence="2">Uncharacterized protein</fullName>
    </submittedName>
</protein>
<reference evidence="2" key="2">
    <citation type="submission" date="2025-09" db="UniProtKB">
        <authorList>
            <consortium name="Ensembl"/>
        </authorList>
    </citation>
    <scope>IDENTIFICATION</scope>
</reference>
<proteinExistence type="predicted"/>
<dbReference type="Bgee" id="ENSCATG00000023513">
    <property type="expression patterns" value="Expressed in cerebellum and 3 other cell types or tissues"/>
</dbReference>
<dbReference type="Ensembl" id="ENSCATT00000027182.1">
    <property type="protein sequence ID" value="ENSCATP00000007936.1"/>
    <property type="gene ID" value="ENSCATG00000023513.1"/>
</dbReference>
<reference evidence="2" key="1">
    <citation type="submission" date="2025-08" db="UniProtKB">
        <authorList>
            <consortium name="Ensembl"/>
        </authorList>
    </citation>
    <scope>IDENTIFICATION</scope>
</reference>
<keyword evidence="1" id="KW-0812">Transmembrane</keyword>
<sequence>MKFQLMYVNMFNKIYFSCQSVAICVLCLARFPLWVLWCKMGARPWEGEAGVCCLLQAFDLTCHCTILCLNQWPKGYFASHTSFHFVSLSK</sequence>
<evidence type="ECO:0000256" key="1">
    <source>
        <dbReference type="SAM" id="Phobius"/>
    </source>
</evidence>
<name>A0A2K5L4R5_CERAT</name>
<evidence type="ECO:0000313" key="2">
    <source>
        <dbReference type="Ensembl" id="ENSCATP00000007936.1"/>
    </source>
</evidence>